<reference evidence="1" key="1">
    <citation type="journal article" date="2021" name="PeerJ">
        <title>Extensive microbial diversity within the chicken gut microbiome revealed by metagenomics and culture.</title>
        <authorList>
            <person name="Gilroy R."/>
            <person name="Ravi A."/>
            <person name="Getino M."/>
            <person name="Pursley I."/>
            <person name="Horton D.L."/>
            <person name="Alikhan N.F."/>
            <person name="Baker D."/>
            <person name="Gharbi K."/>
            <person name="Hall N."/>
            <person name="Watson M."/>
            <person name="Adriaenssens E.M."/>
            <person name="Foster-Nyarko E."/>
            <person name="Jarju S."/>
            <person name="Secka A."/>
            <person name="Antonio M."/>
            <person name="Oren A."/>
            <person name="Chaudhuri R.R."/>
            <person name="La Ragione R."/>
            <person name="Hildebrand F."/>
            <person name="Pallen M.J."/>
        </authorList>
    </citation>
    <scope>NUCLEOTIDE SEQUENCE</scope>
    <source>
        <strain evidence="1">5134</strain>
    </source>
</reference>
<gene>
    <name evidence="1" type="ORF">H9828_03145</name>
</gene>
<protein>
    <submittedName>
        <fullName evidence="1">DUF2284 domain-containing protein</fullName>
    </submittedName>
</protein>
<dbReference type="AlphaFoldDB" id="A0A9D1Z2J8"/>
<organism evidence="1 2">
    <name type="scientific">Candidatus Alistipes intestinigallinarum</name>
    <dbReference type="NCBI Taxonomy" id="2838440"/>
    <lineage>
        <taxon>Bacteria</taxon>
        <taxon>Pseudomonadati</taxon>
        <taxon>Bacteroidota</taxon>
        <taxon>Bacteroidia</taxon>
        <taxon>Bacteroidales</taxon>
        <taxon>Rikenellaceae</taxon>
        <taxon>Alistipes</taxon>
    </lineage>
</organism>
<reference evidence="1" key="2">
    <citation type="submission" date="2021-04" db="EMBL/GenBank/DDBJ databases">
        <authorList>
            <person name="Gilroy R."/>
        </authorList>
    </citation>
    <scope>NUCLEOTIDE SEQUENCE</scope>
    <source>
        <strain evidence="1">5134</strain>
    </source>
</reference>
<evidence type="ECO:0000313" key="1">
    <source>
        <dbReference type="EMBL" id="HIY68396.1"/>
    </source>
</evidence>
<proteinExistence type="predicted"/>
<sequence>MNRPSEHTVRDFTVSLLAADYIARFRDAERIAAYCRACPNYGRSWACPPFGFDMDDYLAGYRTALIIATKITPAQTGLPLSEATPLLRPERVRLEHRLLELERRYAGRAFAYAGTCLYCPAEGCSRSEGAPCRHPEWVRPSLEACGFDLCRTTEELFGIPLRWSSDGRLPEYLTLVSGFFHNAEHVDWEE</sequence>
<comment type="caution">
    <text evidence="1">The sequence shown here is derived from an EMBL/GenBank/DDBJ whole genome shotgun (WGS) entry which is preliminary data.</text>
</comment>
<dbReference type="Pfam" id="PF10050">
    <property type="entry name" value="DUF2284"/>
    <property type="match status" value="1"/>
</dbReference>
<evidence type="ECO:0000313" key="2">
    <source>
        <dbReference type="Proteomes" id="UP000886844"/>
    </source>
</evidence>
<dbReference type="Proteomes" id="UP000886844">
    <property type="component" value="Unassembled WGS sequence"/>
</dbReference>
<accession>A0A9D1Z2J8</accession>
<dbReference type="EMBL" id="DXDA01000026">
    <property type="protein sequence ID" value="HIY68396.1"/>
    <property type="molecule type" value="Genomic_DNA"/>
</dbReference>
<dbReference type="InterPro" id="IPR019271">
    <property type="entry name" value="DUF2284_metal-binding"/>
</dbReference>
<name>A0A9D1Z2J8_9BACT</name>